<dbReference type="Pfam" id="PF07734">
    <property type="entry name" value="FBA_1"/>
    <property type="match status" value="1"/>
</dbReference>
<sequence length="799" mass="89491">MKALILVGGFGTRLRPLTLKHPKPLVEFANKPMILHQIEALKAIGVTEVVLAINYKPEEMMNFLKDFDTKLDIKITCSQETEPLGTAGPLALARDKLIDDSGEPFFVLNSDVICEYPLKLMIEFHKAHGGEASIMVTKVDEPSKYGVVVMEESTGKVERFVEKPKAFVGNKINAGIYLLNPSVVDRIELRPTSIEKEVFPKIAAEKKLYAMALPGFWMDIGQPRDYITGLRLYLDSLRKKSPSKLATGPHIVGNVLVDETAEIGEGCLIGPDVAIGPGCVVESGVRLSRCSVMSGVTIKEHACISSSIIGWSSTVGQGACVEKTVLGEAVHVKKTSLGEVVYVCDDVYSNGGVVLPGREIESSNLKPESNVRDSLCDQNLEQLLRLAQSPWIMRLGDGSDYKNPKLYLSETKAFKKGAEEVKRDRIPEHVVTKILLKSPIKSILRFRCVSQSWNSLITLPYFIKEHLAKAKPLILRTENPVVSLSLLIDNDRLDRSSQIKFHRPYAFEIVASCNGVVCLRGRYPEFDGSRRLILWNPSIKKTLRLPPPRSFASTVPTLLGLGYDPRSDDYKVPRIVRLGNSAEHPFVFQFFSLNSGSWNENVDFFSSSLDNKDALRSITLYGYDNQAIVNGVIHWLLNRRDEIDTEMSSNRWSPLMLYNDVFVLAFHLSNDSFGEIRPPECFDDTTKVVTCRTISVFKDLLSFNVFEGGPYSRRYNCEIWVMEQYGVRESWTRLYQIEMLHVARPVVLRSNGEILMAGYGSDRLVSCQPLAPRIRDMGLELSIDGYAAYFVESLALLDK</sequence>
<dbReference type="GO" id="GO:0005525">
    <property type="term" value="F:GTP binding"/>
    <property type="evidence" value="ECO:0007669"/>
    <property type="project" value="UniProtKB-KW"/>
</dbReference>
<dbReference type="InterPro" id="IPR017451">
    <property type="entry name" value="F-box-assoc_interact_dom"/>
</dbReference>
<dbReference type="InterPro" id="IPR001810">
    <property type="entry name" value="F-box_dom"/>
</dbReference>
<evidence type="ECO:0000256" key="6">
    <source>
        <dbReference type="ARBA" id="ARBA00022741"/>
    </source>
</evidence>
<keyword evidence="10" id="KW-1185">Reference proteome</keyword>
<keyword evidence="7" id="KW-0342">GTP-binding</keyword>
<keyword evidence="6" id="KW-0547">Nucleotide-binding</keyword>
<evidence type="ECO:0000313" key="10">
    <source>
        <dbReference type="Proteomes" id="UP000807159"/>
    </source>
</evidence>
<dbReference type="EC" id="2.7.7.13" evidence="3"/>
<dbReference type="InterPro" id="IPR036047">
    <property type="entry name" value="F-box-like_dom_sf"/>
</dbReference>
<comment type="caution">
    <text evidence="9">The sequence shown here is derived from an EMBL/GenBank/DDBJ whole genome shotgun (WGS) entry which is preliminary data.</text>
</comment>
<dbReference type="CDD" id="cd06425">
    <property type="entry name" value="M1P_guanylylT_B_like_N"/>
    <property type="match status" value="1"/>
</dbReference>
<keyword evidence="5" id="KW-0548">Nucleotidyltransferase</keyword>
<proteinExistence type="inferred from homology"/>
<dbReference type="Pfam" id="PF25087">
    <property type="entry name" value="GMPPB_C"/>
    <property type="match status" value="1"/>
</dbReference>
<dbReference type="Pfam" id="PF00646">
    <property type="entry name" value="F-box"/>
    <property type="match status" value="1"/>
</dbReference>
<dbReference type="PANTHER" id="PTHR22572">
    <property type="entry name" value="SUGAR-1-PHOSPHATE GUANYL TRANSFERASE"/>
    <property type="match status" value="1"/>
</dbReference>
<dbReference type="InterPro" id="IPR056729">
    <property type="entry name" value="GMPPB_C"/>
</dbReference>
<comment type="similarity">
    <text evidence="2">Belongs to the transferase hexapeptide repeat family.</text>
</comment>
<dbReference type="Gene3D" id="2.160.10.10">
    <property type="entry name" value="Hexapeptide repeat proteins"/>
    <property type="match status" value="1"/>
</dbReference>
<name>A0A8T2YA60_POPDE</name>
<comment type="pathway">
    <text evidence="1">Nucleotide-sugar biosynthesis; GDP-alpha-D-mannose biosynthesis; GDP-alpha-D-mannose from alpha-D-mannose 1-phosphate (GTP route): step 1/1.</text>
</comment>
<gene>
    <name evidence="9" type="ORF">H0E87_016609</name>
</gene>
<evidence type="ECO:0000256" key="7">
    <source>
        <dbReference type="ARBA" id="ARBA00023134"/>
    </source>
</evidence>
<organism evidence="9 10">
    <name type="scientific">Populus deltoides</name>
    <name type="common">Eastern poplar</name>
    <name type="synonym">Eastern cottonwood</name>
    <dbReference type="NCBI Taxonomy" id="3696"/>
    <lineage>
        <taxon>Eukaryota</taxon>
        <taxon>Viridiplantae</taxon>
        <taxon>Streptophyta</taxon>
        <taxon>Embryophyta</taxon>
        <taxon>Tracheophyta</taxon>
        <taxon>Spermatophyta</taxon>
        <taxon>Magnoliopsida</taxon>
        <taxon>eudicotyledons</taxon>
        <taxon>Gunneridae</taxon>
        <taxon>Pentapetalae</taxon>
        <taxon>rosids</taxon>
        <taxon>fabids</taxon>
        <taxon>Malpighiales</taxon>
        <taxon>Salicaceae</taxon>
        <taxon>Saliceae</taxon>
        <taxon>Populus</taxon>
    </lineage>
</organism>
<dbReference type="FunFam" id="3.90.550.10:FF:000013">
    <property type="entry name" value="mannose-1-phosphate guanyltransferase beta"/>
    <property type="match status" value="1"/>
</dbReference>
<reference evidence="9" key="1">
    <citation type="journal article" date="2021" name="J. Hered.">
        <title>Genome Assembly of Salicaceae Populus deltoides (Eastern Cottonwood) I-69 Based on Nanopore Sequencing and Hi-C Technologies.</title>
        <authorList>
            <person name="Bai S."/>
            <person name="Wu H."/>
            <person name="Zhang J."/>
            <person name="Pan Z."/>
            <person name="Zhao W."/>
            <person name="Li Z."/>
            <person name="Tong C."/>
        </authorList>
    </citation>
    <scope>NUCLEOTIDE SEQUENCE</scope>
    <source>
        <tissue evidence="9">Leaf</tissue>
    </source>
</reference>
<dbReference type="InterPro" id="IPR006527">
    <property type="entry name" value="F-box-assoc_dom_typ1"/>
</dbReference>
<dbReference type="InterPro" id="IPR050486">
    <property type="entry name" value="Mannose-1P_guanyltransferase"/>
</dbReference>
<dbReference type="SUPFAM" id="SSF53448">
    <property type="entry name" value="Nucleotide-diphospho-sugar transferases"/>
    <property type="match status" value="1"/>
</dbReference>
<dbReference type="Pfam" id="PF00483">
    <property type="entry name" value="NTP_transferase"/>
    <property type="match status" value="1"/>
</dbReference>
<dbReference type="SMART" id="SM00256">
    <property type="entry name" value="FBOX"/>
    <property type="match status" value="1"/>
</dbReference>
<evidence type="ECO:0000256" key="4">
    <source>
        <dbReference type="ARBA" id="ARBA00022679"/>
    </source>
</evidence>
<protein>
    <recommendedName>
        <fullName evidence="3">mannose-1-phosphate guanylyltransferase</fullName>
        <ecNumber evidence="3">2.7.7.13</ecNumber>
    </recommendedName>
</protein>
<accession>A0A8T2YA60</accession>
<evidence type="ECO:0000256" key="2">
    <source>
        <dbReference type="ARBA" id="ARBA00007274"/>
    </source>
</evidence>
<dbReference type="GO" id="GO:0009298">
    <property type="term" value="P:GDP-mannose biosynthetic process"/>
    <property type="evidence" value="ECO:0007669"/>
    <property type="project" value="InterPro"/>
</dbReference>
<dbReference type="EMBL" id="JACEGQ020000008">
    <property type="protein sequence ID" value="KAH8501902.1"/>
    <property type="molecule type" value="Genomic_DNA"/>
</dbReference>
<dbReference type="InterPro" id="IPR045233">
    <property type="entry name" value="GMPPB_N"/>
</dbReference>
<feature type="domain" description="F-box" evidence="8">
    <location>
        <begin position="426"/>
        <end position="466"/>
    </location>
</feature>
<dbReference type="SUPFAM" id="SSF81383">
    <property type="entry name" value="F-box domain"/>
    <property type="match status" value="1"/>
</dbReference>
<dbReference type="GO" id="GO:0004475">
    <property type="term" value="F:mannose-1-phosphate guanylyltransferase (GTP) activity"/>
    <property type="evidence" value="ECO:0007669"/>
    <property type="project" value="UniProtKB-EC"/>
</dbReference>
<keyword evidence="4" id="KW-0808">Transferase</keyword>
<dbReference type="NCBIfam" id="TIGR01640">
    <property type="entry name" value="F_box_assoc_1"/>
    <property type="match status" value="1"/>
</dbReference>
<dbReference type="CDD" id="cd22157">
    <property type="entry name" value="F-box_AtFBW1-like"/>
    <property type="match status" value="1"/>
</dbReference>
<evidence type="ECO:0000259" key="8">
    <source>
        <dbReference type="SMART" id="SM00256"/>
    </source>
</evidence>
<dbReference type="Gene3D" id="3.90.550.10">
    <property type="entry name" value="Spore Coat Polysaccharide Biosynthesis Protein SpsA, Chain A"/>
    <property type="match status" value="1"/>
</dbReference>
<dbReference type="InterPro" id="IPR029044">
    <property type="entry name" value="Nucleotide-diphossugar_trans"/>
</dbReference>
<evidence type="ECO:0000256" key="1">
    <source>
        <dbReference type="ARBA" id="ARBA00004823"/>
    </source>
</evidence>
<dbReference type="Proteomes" id="UP000807159">
    <property type="component" value="Chromosome 8"/>
</dbReference>
<evidence type="ECO:0000256" key="5">
    <source>
        <dbReference type="ARBA" id="ARBA00022695"/>
    </source>
</evidence>
<dbReference type="AlphaFoldDB" id="A0A8T2YA60"/>
<dbReference type="InterPro" id="IPR005835">
    <property type="entry name" value="NTP_transferase_dom"/>
</dbReference>
<evidence type="ECO:0000256" key="3">
    <source>
        <dbReference type="ARBA" id="ARBA00012387"/>
    </source>
</evidence>
<evidence type="ECO:0000313" key="9">
    <source>
        <dbReference type="EMBL" id="KAH8501902.1"/>
    </source>
</evidence>